<dbReference type="eggNOG" id="ENOG502RVWB">
    <property type="taxonomic scope" value="Eukaryota"/>
</dbReference>
<organism evidence="1 2">
    <name type="scientific">Hypocrea atroviridis (strain ATCC 20476 / IMI 206040)</name>
    <name type="common">Trichoderma atroviride</name>
    <dbReference type="NCBI Taxonomy" id="452589"/>
    <lineage>
        <taxon>Eukaryota</taxon>
        <taxon>Fungi</taxon>
        <taxon>Dikarya</taxon>
        <taxon>Ascomycota</taxon>
        <taxon>Pezizomycotina</taxon>
        <taxon>Sordariomycetes</taxon>
        <taxon>Hypocreomycetidae</taxon>
        <taxon>Hypocreales</taxon>
        <taxon>Hypocreaceae</taxon>
        <taxon>Trichoderma</taxon>
    </lineage>
</organism>
<dbReference type="HOGENOM" id="CLU_024198_0_0_1"/>
<dbReference type="OrthoDB" id="4927927at2759"/>
<proteinExistence type="predicted"/>
<evidence type="ECO:0000313" key="2">
    <source>
        <dbReference type="Proteomes" id="UP000005426"/>
    </source>
</evidence>
<accession>G9P631</accession>
<evidence type="ECO:0000313" key="1">
    <source>
        <dbReference type="EMBL" id="EHK40583.1"/>
    </source>
</evidence>
<comment type="caution">
    <text evidence="1">The sequence shown here is derived from an EMBL/GenBank/DDBJ whole genome shotgun (WGS) entry which is preliminary data.</text>
</comment>
<dbReference type="AlphaFoldDB" id="G9P631"/>
<reference evidence="1 2" key="1">
    <citation type="journal article" date="2011" name="Genome Biol.">
        <title>Comparative genome sequence analysis underscores mycoparasitism as the ancestral life style of Trichoderma.</title>
        <authorList>
            <person name="Kubicek C.P."/>
            <person name="Herrera-Estrella A."/>
            <person name="Seidl-Seiboth V."/>
            <person name="Martinez D.A."/>
            <person name="Druzhinina I.S."/>
            <person name="Thon M."/>
            <person name="Zeilinger S."/>
            <person name="Casas-Flores S."/>
            <person name="Horwitz B.A."/>
            <person name="Mukherjee P.K."/>
            <person name="Mukherjee M."/>
            <person name="Kredics L."/>
            <person name="Alcaraz L.D."/>
            <person name="Aerts A."/>
            <person name="Antal Z."/>
            <person name="Atanasova L."/>
            <person name="Cervantes-Badillo M.G."/>
            <person name="Challacombe J."/>
            <person name="Chertkov O."/>
            <person name="McCluskey K."/>
            <person name="Coulpier F."/>
            <person name="Deshpande N."/>
            <person name="von Doehren H."/>
            <person name="Ebbole D.J."/>
            <person name="Esquivel-Naranjo E.U."/>
            <person name="Fekete E."/>
            <person name="Flipphi M."/>
            <person name="Glaser F."/>
            <person name="Gomez-Rodriguez E.Y."/>
            <person name="Gruber S."/>
            <person name="Han C."/>
            <person name="Henrissat B."/>
            <person name="Hermosa R."/>
            <person name="Hernandez-Onate M."/>
            <person name="Karaffa L."/>
            <person name="Kosti I."/>
            <person name="Le Crom S."/>
            <person name="Lindquist E."/>
            <person name="Lucas S."/>
            <person name="Luebeck M."/>
            <person name="Luebeck P.S."/>
            <person name="Margeot A."/>
            <person name="Metz B."/>
            <person name="Misra M."/>
            <person name="Nevalainen H."/>
            <person name="Omann M."/>
            <person name="Packer N."/>
            <person name="Perrone G."/>
            <person name="Uresti-Rivera E.E."/>
            <person name="Salamov A."/>
            <person name="Schmoll M."/>
            <person name="Seiboth B."/>
            <person name="Shapiro H."/>
            <person name="Sukno S."/>
            <person name="Tamayo-Ramos J.A."/>
            <person name="Tisch D."/>
            <person name="Wiest A."/>
            <person name="Wilkinson H.H."/>
            <person name="Zhang M."/>
            <person name="Coutinho P.M."/>
            <person name="Kenerley C.M."/>
            <person name="Monte E."/>
            <person name="Baker S.E."/>
            <person name="Grigoriev I.V."/>
        </authorList>
    </citation>
    <scope>NUCLEOTIDE SEQUENCE [LARGE SCALE GENOMIC DNA]</scope>
    <source>
        <strain evidence="2">ATCC 20476 / IMI 206040</strain>
    </source>
</reference>
<dbReference type="STRING" id="452589.G9P631"/>
<protein>
    <submittedName>
        <fullName evidence="1">Uncharacterized protein</fullName>
    </submittedName>
</protein>
<keyword evidence="2" id="KW-1185">Reference proteome</keyword>
<sequence>MDKHIRVHPQCGACGFTFTEFEAVVALHQEGDDAITTTSSTLQYRHTARCEDRRALGKAYCRYPNCKACASSVPTMTVHKECLDFLGQLTTAEDKLSWLWTAATWRSPWDGAPPLQQALSPVIDPGQFIHQAAQACEMPGLSSLPKELALMIYEQSDRSCLHRCLAFWSYARWWNRLHQKMPKMIPIEEIEEWHRGSHPVMNKGARHGEVESDVQKPIIILSIDSQGLRSITRVQKGYTTSYANANDGLSQSDTVAYVVEAAECFASAQVEYNYPFARLQLTGRPEQIRVWDTPLPPQWQECVLDVDYDSTARAKSHLSTIDTRSITGLTFFTCFARIWAIHAHTKRQPFAQRTFDTLSPKIKAFVHWFHVPLGSEDRITAFGWSDRDYNARFYLRLKLAGNIIVGSTYRMDDEDVQLIQHPTTLIYQRPDSEGVHFVGGHAGGTDEQKDAEAEPTFAFRYRKQPFRSASYSSALLRNVIRAQVYIGRRFSHSICRGVMLEYTDGSKRALGECKVGVDRVEECFEPVHFCYNSALKNNVSVKVSTGSSHPTHPTHEGSGWTCCLMKGAMEFWFSEREVEINWKQ</sequence>
<dbReference type="OMA" id="REVEINW"/>
<name>G9P631_HYPAI</name>
<dbReference type="EMBL" id="ABDG02000027">
    <property type="protein sequence ID" value="EHK40583.1"/>
    <property type="molecule type" value="Genomic_DNA"/>
</dbReference>
<gene>
    <name evidence="1" type="ORF">TRIATDRAFT_301412</name>
</gene>
<dbReference type="Proteomes" id="UP000005426">
    <property type="component" value="Unassembled WGS sequence"/>
</dbReference>